<dbReference type="PANTHER" id="PTHR43031:SF16">
    <property type="entry name" value="OXIDOREDUCTASE"/>
    <property type="match status" value="1"/>
</dbReference>
<gene>
    <name evidence="2" type="ORF">GCM10011482_19570</name>
</gene>
<feature type="domain" description="Rhodanese" evidence="1">
    <location>
        <begin position="14"/>
        <end position="97"/>
    </location>
</feature>
<dbReference type="SMART" id="SM00450">
    <property type="entry name" value="RHOD"/>
    <property type="match status" value="1"/>
</dbReference>
<dbReference type="RefSeq" id="WP_188368132.1">
    <property type="nucleotide sequence ID" value="NZ_BMDT01000009.1"/>
</dbReference>
<dbReference type="CDD" id="cd00158">
    <property type="entry name" value="RHOD"/>
    <property type="match status" value="1"/>
</dbReference>
<dbReference type="InterPro" id="IPR050229">
    <property type="entry name" value="GlpE_sulfurtransferase"/>
</dbReference>
<proteinExistence type="predicted"/>
<evidence type="ECO:0000313" key="2">
    <source>
        <dbReference type="EMBL" id="GGI66303.1"/>
    </source>
</evidence>
<dbReference type="SUPFAM" id="SSF52821">
    <property type="entry name" value="Rhodanese/Cell cycle control phosphatase"/>
    <property type="match status" value="1"/>
</dbReference>
<sequence length="99" mass="11030">MNTMSAQDFQLLQTNESVTILDIRDKGAYNEGHYENAMSIPVTSLPNRLNELSKDTTYYIISHAGRRGQTMSQFLTQQGYQAIAVLGGMKALKSNQKVS</sequence>
<evidence type="ECO:0000313" key="3">
    <source>
        <dbReference type="Proteomes" id="UP000622610"/>
    </source>
</evidence>
<dbReference type="EMBL" id="BMDT01000009">
    <property type="protein sequence ID" value="GGI66303.1"/>
    <property type="molecule type" value="Genomic_DNA"/>
</dbReference>
<dbReference type="Proteomes" id="UP000622610">
    <property type="component" value="Unassembled WGS sequence"/>
</dbReference>
<dbReference type="Pfam" id="PF00581">
    <property type="entry name" value="Rhodanese"/>
    <property type="match status" value="1"/>
</dbReference>
<organism evidence="2 3">
    <name type="scientific">Enterococcus alcedinis</name>
    <dbReference type="NCBI Taxonomy" id="1274384"/>
    <lineage>
        <taxon>Bacteria</taxon>
        <taxon>Bacillati</taxon>
        <taxon>Bacillota</taxon>
        <taxon>Bacilli</taxon>
        <taxon>Lactobacillales</taxon>
        <taxon>Enterococcaceae</taxon>
        <taxon>Enterococcus</taxon>
    </lineage>
</organism>
<name>A0A917N517_9ENTE</name>
<dbReference type="InterPro" id="IPR001763">
    <property type="entry name" value="Rhodanese-like_dom"/>
</dbReference>
<dbReference type="InterPro" id="IPR036873">
    <property type="entry name" value="Rhodanese-like_dom_sf"/>
</dbReference>
<comment type="caution">
    <text evidence="2">The sequence shown here is derived from an EMBL/GenBank/DDBJ whole genome shotgun (WGS) entry which is preliminary data.</text>
</comment>
<dbReference type="PANTHER" id="PTHR43031">
    <property type="entry name" value="FAD-DEPENDENT OXIDOREDUCTASE"/>
    <property type="match status" value="1"/>
</dbReference>
<dbReference type="PROSITE" id="PS50206">
    <property type="entry name" value="RHODANESE_3"/>
    <property type="match status" value="1"/>
</dbReference>
<dbReference type="Gene3D" id="3.40.250.10">
    <property type="entry name" value="Rhodanese-like domain"/>
    <property type="match status" value="1"/>
</dbReference>
<evidence type="ECO:0000259" key="1">
    <source>
        <dbReference type="PROSITE" id="PS50206"/>
    </source>
</evidence>
<protein>
    <recommendedName>
        <fullName evidence="1">Rhodanese domain-containing protein</fullName>
    </recommendedName>
</protein>
<reference evidence="2" key="2">
    <citation type="submission" date="2020-09" db="EMBL/GenBank/DDBJ databases">
        <authorList>
            <person name="Sun Q."/>
            <person name="Sedlacek I."/>
        </authorList>
    </citation>
    <scope>NUCLEOTIDE SEQUENCE</scope>
    <source>
        <strain evidence="2">CCM 8433</strain>
    </source>
</reference>
<reference evidence="2" key="1">
    <citation type="journal article" date="2014" name="Int. J. Syst. Evol. Microbiol.">
        <title>Complete genome sequence of Corynebacterium casei LMG S-19264T (=DSM 44701T), isolated from a smear-ripened cheese.</title>
        <authorList>
            <consortium name="US DOE Joint Genome Institute (JGI-PGF)"/>
            <person name="Walter F."/>
            <person name="Albersmeier A."/>
            <person name="Kalinowski J."/>
            <person name="Ruckert C."/>
        </authorList>
    </citation>
    <scope>NUCLEOTIDE SEQUENCE</scope>
    <source>
        <strain evidence="2">CCM 8433</strain>
    </source>
</reference>
<keyword evidence="3" id="KW-1185">Reference proteome</keyword>
<accession>A0A917N517</accession>
<dbReference type="AlphaFoldDB" id="A0A917N517"/>